<evidence type="ECO:0000256" key="2">
    <source>
        <dbReference type="ARBA" id="ARBA00022692"/>
    </source>
</evidence>
<protein>
    <recommendedName>
        <fullName evidence="8">UNC93-like protein 2</fullName>
    </recommendedName>
</protein>
<reference evidence="6 7" key="1">
    <citation type="submission" date="2023-04" db="EMBL/GenBank/DDBJ databases">
        <title>Genome of Basidiobolus ranarum AG-B5.</title>
        <authorList>
            <person name="Stajich J.E."/>
            <person name="Carter-House D."/>
            <person name="Gryganskyi A."/>
        </authorList>
    </citation>
    <scope>NUCLEOTIDE SEQUENCE [LARGE SCALE GENOMIC DNA]</scope>
    <source>
        <strain evidence="6 7">AG-B5</strain>
    </source>
</reference>
<keyword evidence="4 5" id="KW-0472">Membrane</keyword>
<proteinExistence type="predicted"/>
<feature type="transmembrane region" description="Helical" evidence="5">
    <location>
        <begin position="157"/>
        <end position="181"/>
    </location>
</feature>
<dbReference type="PANTHER" id="PTHR23294:SF59">
    <property type="entry name" value="UNC93-LIKE PROTEIN C922.05C"/>
    <property type="match status" value="1"/>
</dbReference>
<dbReference type="SUPFAM" id="SSF103473">
    <property type="entry name" value="MFS general substrate transporter"/>
    <property type="match status" value="1"/>
</dbReference>
<dbReference type="PANTHER" id="PTHR23294">
    <property type="entry name" value="ET TRANSLATION PRODUCT-RELATED"/>
    <property type="match status" value="1"/>
</dbReference>
<organism evidence="6 7">
    <name type="scientific">Basidiobolus ranarum</name>
    <dbReference type="NCBI Taxonomy" id="34480"/>
    <lineage>
        <taxon>Eukaryota</taxon>
        <taxon>Fungi</taxon>
        <taxon>Fungi incertae sedis</taxon>
        <taxon>Zoopagomycota</taxon>
        <taxon>Entomophthoromycotina</taxon>
        <taxon>Basidiobolomycetes</taxon>
        <taxon>Basidiobolales</taxon>
        <taxon>Basidiobolaceae</taxon>
        <taxon>Basidiobolus</taxon>
    </lineage>
</organism>
<name>A0ABR2VLN1_9FUNG</name>
<dbReference type="InterPro" id="IPR036259">
    <property type="entry name" value="MFS_trans_sf"/>
</dbReference>
<dbReference type="EMBL" id="JASJQH010009734">
    <property type="protein sequence ID" value="KAK9675158.1"/>
    <property type="molecule type" value="Genomic_DNA"/>
</dbReference>
<gene>
    <name evidence="6" type="ORF">K7432_018670</name>
</gene>
<evidence type="ECO:0008006" key="8">
    <source>
        <dbReference type="Google" id="ProtNLM"/>
    </source>
</evidence>
<feature type="transmembrane region" description="Helical" evidence="5">
    <location>
        <begin position="88"/>
        <end position="105"/>
    </location>
</feature>
<comment type="subcellular location">
    <subcellularLocation>
        <location evidence="1">Membrane</location>
        <topology evidence="1">Multi-pass membrane protein</topology>
    </subcellularLocation>
</comment>
<evidence type="ECO:0000313" key="7">
    <source>
        <dbReference type="Proteomes" id="UP001479436"/>
    </source>
</evidence>
<dbReference type="Proteomes" id="UP001479436">
    <property type="component" value="Unassembled WGS sequence"/>
</dbReference>
<evidence type="ECO:0000256" key="4">
    <source>
        <dbReference type="ARBA" id="ARBA00023136"/>
    </source>
</evidence>
<evidence type="ECO:0000256" key="1">
    <source>
        <dbReference type="ARBA" id="ARBA00004141"/>
    </source>
</evidence>
<feature type="transmembrane region" description="Helical" evidence="5">
    <location>
        <begin position="52"/>
        <end position="68"/>
    </location>
</feature>
<dbReference type="InterPro" id="IPR051617">
    <property type="entry name" value="UNC-93-like_regulator"/>
</dbReference>
<keyword evidence="2 5" id="KW-0812">Transmembrane</keyword>
<sequence length="277" mass="30916">MALMIIGALLGFGIVPPEKVVRNDGSRVEVAKFKNVGGEILEILKLFTNKNMLLLLPLFISSNWFYSYQFGGVNEVLFNVRTRSFNSAFYWASQMVGAYGMGILLDNARLNRRTRAIYGLAVVAVLNTITWGGGLASQLNYTRENHPKDIDFLNGPGYGPLFVLFLCYGLCDAVLQTYAYWLMGALSNDSQVLARYAGFYKGVQSAGGAIAWDIDAKRNPFMTQFIINWVLLTVSLPFSFVVARGIKDTSDVDSEKNEIEYVPQANHSRNEIEEKTN</sequence>
<feature type="transmembrane region" description="Helical" evidence="5">
    <location>
        <begin position="117"/>
        <end position="137"/>
    </location>
</feature>
<evidence type="ECO:0000256" key="3">
    <source>
        <dbReference type="ARBA" id="ARBA00022989"/>
    </source>
</evidence>
<accession>A0ABR2VLN1</accession>
<comment type="caution">
    <text evidence="6">The sequence shown here is derived from an EMBL/GenBank/DDBJ whole genome shotgun (WGS) entry which is preliminary data.</text>
</comment>
<feature type="transmembrane region" description="Helical" evidence="5">
    <location>
        <begin position="226"/>
        <end position="246"/>
    </location>
</feature>
<evidence type="ECO:0000313" key="6">
    <source>
        <dbReference type="EMBL" id="KAK9675158.1"/>
    </source>
</evidence>
<keyword evidence="3 5" id="KW-1133">Transmembrane helix</keyword>
<keyword evidence="7" id="KW-1185">Reference proteome</keyword>
<evidence type="ECO:0000256" key="5">
    <source>
        <dbReference type="SAM" id="Phobius"/>
    </source>
</evidence>